<evidence type="ECO:0000259" key="1">
    <source>
        <dbReference type="Pfam" id="PF03129"/>
    </source>
</evidence>
<dbReference type="GeneID" id="24923250"/>
<proteinExistence type="predicted"/>
<dbReference type="InParanoid" id="D8M6U3"/>
<organism evidence="2">
    <name type="scientific">Blastocystis hominis</name>
    <dbReference type="NCBI Taxonomy" id="12968"/>
    <lineage>
        <taxon>Eukaryota</taxon>
        <taxon>Sar</taxon>
        <taxon>Stramenopiles</taxon>
        <taxon>Bigyra</taxon>
        <taxon>Opalozoa</taxon>
        <taxon>Opalinata</taxon>
        <taxon>Blastocystidae</taxon>
        <taxon>Blastocystis</taxon>
    </lineage>
</organism>
<feature type="domain" description="Anticodon-binding" evidence="1">
    <location>
        <begin position="16"/>
        <end position="107"/>
    </location>
</feature>
<keyword evidence="3" id="KW-1185">Reference proteome</keyword>
<dbReference type="RefSeq" id="XP_012897559.1">
    <property type="nucleotide sequence ID" value="XM_013042105.1"/>
</dbReference>
<dbReference type="Pfam" id="PF03129">
    <property type="entry name" value="HGTP_anticodon"/>
    <property type="match status" value="1"/>
</dbReference>
<dbReference type="EMBL" id="FN668661">
    <property type="protein sequence ID" value="CBK23511.2"/>
    <property type="molecule type" value="Genomic_DNA"/>
</dbReference>
<dbReference type="AlphaFoldDB" id="D8M6U3"/>
<dbReference type="InterPro" id="IPR004154">
    <property type="entry name" value="Anticodon-bd"/>
</dbReference>
<protein>
    <recommendedName>
        <fullName evidence="1">Anticodon-binding domain-containing protein</fullName>
    </recommendedName>
</protein>
<dbReference type="Gene3D" id="3.40.50.800">
    <property type="entry name" value="Anticodon-binding domain"/>
    <property type="match status" value="1"/>
</dbReference>
<reference evidence="2" key="1">
    <citation type="submission" date="2010-02" db="EMBL/GenBank/DDBJ databases">
        <title>Sequencing and annotation of the Blastocystis hominis genome.</title>
        <authorList>
            <person name="Wincker P."/>
        </authorList>
    </citation>
    <scope>NUCLEOTIDE SEQUENCE</scope>
    <source>
        <strain evidence="2">Singapore isolate B</strain>
    </source>
</reference>
<dbReference type="InterPro" id="IPR036621">
    <property type="entry name" value="Anticodon-bd_dom_sf"/>
</dbReference>
<evidence type="ECO:0000313" key="3">
    <source>
        <dbReference type="Proteomes" id="UP000008312"/>
    </source>
</evidence>
<name>D8M6U3_BLAHO</name>
<sequence length="124" mass="13928">MLSSIEKPNEASGVGIVQIGDEECRETRSAALKIENKLRQHHIATMLCGGNGSLKKGIKEASASNLRFVVLLGESEMELFKQSRIVVKDLTTREQKDYSLDDFIHLVSWDVCEKHESEVILEIQ</sequence>
<dbReference type="SUPFAM" id="SSF52954">
    <property type="entry name" value="Class II aaRS ABD-related"/>
    <property type="match status" value="1"/>
</dbReference>
<evidence type="ECO:0000313" key="2">
    <source>
        <dbReference type="EMBL" id="CBK23511.2"/>
    </source>
</evidence>
<accession>D8M6U3</accession>
<dbReference type="Proteomes" id="UP000008312">
    <property type="component" value="Unassembled WGS sequence"/>
</dbReference>
<gene>
    <name evidence="2" type="ORF">GSBLH_T00007126001</name>
</gene>